<feature type="transmembrane region" description="Helical" evidence="8">
    <location>
        <begin position="20"/>
        <end position="39"/>
    </location>
</feature>
<keyword evidence="3" id="KW-0328">Glycosyltransferase</keyword>
<gene>
    <name evidence="10" type="ORF">GCM10011611_02080</name>
</gene>
<dbReference type="AlphaFoldDB" id="A0A8J2YNV2"/>
<feature type="transmembrane region" description="Helical" evidence="8">
    <location>
        <begin position="400"/>
        <end position="418"/>
    </location>
</feature>
<evidence type="ECO:0000256" key="4">
    <source>
        <dbReference type="ARBA" id="ARBA00022679"/>
    </source>
</evidence>
<proteinExistence type="predicted"/>
<evidence type="ECO:0000313" key="10">
    <source>
        <dbReference type="EMBL" id="GGF00100.1"/>
    </source>
</evidence>
<evidence type="ECO:0000256" key="7">
    <source>
        <dbReference type="ARBA" id="ARBA00023136"/>
    </source>
</evidence>
<name>A0A8J2YNV2_9PROT</name>
<sequence>MTAIDFTRVPARRRRLAPSWDLASLLLMLGTLGLVVVTFRDYGVTWDEDVHNWYGVFVMDYYLSWFRDTRSLHWLNLYNYGAAFDMTAAFINKVSPFGTYETRHLLNGLVGVLGILGAWKLGRFMAGPRAGFLSALLLLTIPNYYGQMFNNPKDIPFAVAGIWSIYYLVRIIAALPRPRLSLVVKLGFVIGLSLGVRVGGLLFFCYAGLFGLIHCAWRLAETRKPGVMLRELIEGTWSVLVPMVVFAYAVMLVFWPWAQQAPIEHPLTALAFFSHETFPFNTLFAGQYFPATDLPWEYLPTHVVLALPELTLLLAIAAIPAAVAQQLRRRQGPDRVRSLQYGVIAFAALFPIAYAVYIKAVLFDGMRHFIFVLPPIAVGAALVADHVIERLRTFRWRWAVAGLAALYGVGHIGIMVWLHPDQYVYYNGLVGGVDGAQTLFKTDYWGNSYAEAVKGLVNYLETEYGAEFEDHDFTVAVCGPPISADYFFPDNFIFTDDRDKADFFIAFTKDNCNKALPGKEVFRVERMGALLSIVLDRRQIVEAAEHAREVAQSLKGAPPE</sequence>
<dbReference type="EMBL" id="BMJQ01000001">
    <property type="protein sequence ID" value="GGF00100.1"/>
    <property type="molecule type" value="Genomic_DNA"/>
</dbReference>
<evidence type="ECO:0000256" key="3">
    <source>
        <dbReference type="ARBA" id="ARBA00022676"/>
    </source>
</evidence>
<protein>
    <recommendedName>
        <fullName evidence="9">Glycosyltransferase RgtA/B/C/D-like domain-containing protein</fullName>
    </recommendedName>
</protein>
<dbReference type="RefSeq" id="WP_189041523.1">
    <property type="nucleotide sequence ID" value="NZ_BMJQ01000001.1"/>
</dbReference>
<comment type="caution">
    <text evidence="10">The sequence shown here is derived from an EMBL/GenBank/DDBJ whole genome shotgun (WGS) entry which is preliminary data.</text>
</comment>
<keyword evidence="4" id="KW-0808">Transferase</keyword>
<keyword evidence="5 8" id="KW-0812">Transmembrane</keyword>
<dbReference type="Proteomes" id="UP000646365">
    <property type="component" value="Unassembled WGS sequence"/>
</dbReference>
<dbReference type="GO" id="GO:0009103">
    <property type="term" value="P:lipopolysaccharide biosynthetic process"/>
    <property type="evidence" value="ECO:0007669"/>
    <property type="project" value="UniProtKB-ARBA"/>
</dbReference>
<keyword evidence="11" id="KW-1185">Reference proteome</keyword>
<dbReference type="PANTHER" id="PTHR33908:SF11">
    <property type="entry name" value="MEMBRANE PROTEIN"/>
    <property type="match status" value="1"/>
</dbReference>
<feature type="transmembrane region" description="Helical" evidence="8">
    <location>
        <begin position="339"/>
        <end position="357"/>
    </location>
</feature>
<feature type="transmembrane region" description="Helical" evidence="8">
    <location>
        <begin position="369"/>
        <end position="388"/>
    </location>
</feature>
<dbReference type="InterPro" id="IPR050297">
    <property type="entry name" value="LipidA_mod_glycosyltrf_83"/>
</dbReference>
<feature type="transmembrane region" description="Helical" evidence="8">
    <location>
        <begin position="237"/>
        <end position="258"/>
    </location>
</feature>
<feature type="transmembrane region" description="Helical" evidence="8">
    <location>
        <begin position="157"/>
        <end position="176"/>
    </location>
</feature>
<dbReference type="PANTHER" id="PTHR33908">
    <property type="entry name" value="MANNOSYLTRANSFERASE YKCB-RELATED"/>
    <property type="match status" value="1"/>
</dbReference>
<evidence type="ECO:0000256" key="6">
    <source>
        <dbReference type="ARBA" id="ARBA00022989"/>
    </source>
</evidence>
<accession>A0A8J2YNV2</accession>
<dbReference type="Pfam" id="PF13231">
    <property type="entry name" value="PMT_2"/>
    <property type="match status" value="1"/>
</dbReference>
<reference evidence="10" key="2">
    <citation type="submission" date="2020-09" db="EMBL/GenBank/DDBJ databases">
        <authorList>
            <person name="Sun Q."/>
            <person name="Zhou Y."/>
        </authorList>
    </citation>
    <scope>NUCLEOTIDE SEQUENCE</scope>
    <source>
        <strain evidence="10">CGMCC 1.15725</strain>
    </source>
</reference>
<organism evidence="10 11">
    <name type="scientific">Aliidongia dinghuensis</name>
    <dbReference type="NCBI Taxonomy" id="1867774"/>
    <lineage>
        <taxon>Bacteria</taxon>
        <taxon>Pseudomonadati</taxon>
        <taxon>Pseudomonadota</taxon>
        <taxon>Alphaproteobacteria</taxon>
        <taxon>Rhodospirillales</taxon>
        <taxon>Dongiaceae</taxon>
        <taxon>Aliidongia</taxon>
    </lineage>
</organism>
<feature type="domain" description="Glycosyltransferase RgtA/B/C/D-like" evidence="9">
    <location>
        <begin position="106"/>
        <end position="223"/>
    </location>
</feature>
<dbReference type="InterPro" id="IPR038731">
    <property type="entry name" value="RgtA/B/C-like"/>
</dbReference>
<keyword evidence="6 8" id="KW-1133">Transmembrane helix</keyword>
<evidence type="ECO:0000313" key="11">
    <source>
        <dbReference type="Proteomes" id="UP000646365"/>
    </source>
</evidence>
<dbReference type="GO" id="GO:0016763">
    <property type="term" value="F:pentosyltransferase activity"/>
    <property type="evidence" value="ECO:0007669"/>
    <property type="project" value="TreeGrafter"/>
</dbReference>
<comment type="subcellular location">
    <subcellularLocation>
        <location evidence="1">Cell membrane</location>
        <topology evidence="1">Multi-pass membrane protein</topology>
    </subcellularLocation>
</comment>
<keyword evidence="7 8" id="KW-0472">Membrane</keyword>
<feature type="transmembrane region" description="Helical" evidence="8">
    <location>
        <begin position="188"/>
        <end position="217"/>
    </location>
</feature>
<reference evidence="10" key="1">
    <citation type="journal article" date="2014" name="Int. J. Syst. Evol. Microbiol.">
        <title>Complete genome sequence of Corynebacterium casei LMG S-19264T (=DSM 44701T), isolated from a smear-ripened cheese.</title>
        <authorList>
            <consortium name="US DOE Joint Genome Institute (JGI-PGF)"/>
            <person name="Walter F."/>
            <person name="Albersmeier A."/>
            <person name="Kalinowski J."/>
            <person name="Ruckert C."/>
        </authorList>
    </citation>
    <scope>NUCLEOTIDE SEQUENCE</scope>
    <source>
        <strain evidence="10">CGMCC 1.15725</strain>
    </source>
</reference>
<feature type="transmembrane region" description="Helical" evidence="8">
    <location>
        <begin position="303"/>
        <end position="327"/>
    </location>
</feature>
<evidence type="ECO:0000256" key="2">
    <source>
        <dbReference type="ARBA" id="ARBA00022475"/>
    </source>
</evidence>
<evidence type="ECO:0000256" key="8">
    <source>
        <dbReference type="SAM" id="Phobius"/>
    </source>
</evidence>
<evidence type="ECO:0000256" key="1">
    <source>
        <dbReference type="ARBA" id="ARBA00004651"/>
    </source>
</evidence>
<keyword evidence="2" id="KW-1003">Cell membrane</keyword>
<dbReference type="GO" id="GO:0005886">
    <property type="term" value="C:plasma membrane"/>
    <property type="evidence" value="ECO:0007669"/>
    <property type="project" value="UniProtKB-SubCell"/>
</dbReference>
<evidence type="ECO:0000259" key="9">
    <source>
        <dbReference type="Pfam" id="PF13231"/>
    </source>
</evidence>
<feature type="transmembrane region" description="Helical" evidence="8">
    <location>
        <begin position="128"/>
        <end position="145"/>
    </location>
</feature>
<evidence type="ECO:0000256" key="5">
    <source>
        <dbReference type="ARBA" id="ARBA00022692"/>
    </source>
</evidence>